<accession>A0ABW1J5U1</accession>
<keyword evidence="4 5" id="KW-0472">Membrane</keyword>
<dbReference type="PROSITE" id="PS50893">
    <property type="entry name" value="ABC_TRANSPORTER_2"/>
    <property type="match status" value="1"/>
</dbReference>
<dbReference type="Pfam" id="PF00664">
    <property type="entry name" value="ABC_membrane"/>
    <property type="match status" value="1"/>
</dbReference>
<feature type="transmembrane region" description="Helical" evidence="5">
    <location>
        <begin position="243"/>
        <end position="266"/>
    </location>
</feature>
<dbReference type="CDD" id="cd07346">
    <property type="entry name" value="ABC_6TM_exporters"/>
    <property type="match status" value="1"/>
</dbReference>
<comment type="subcellular location">
    <subcellularLocation>
        <location evidence="1">Cell membrane</location>
        <topology evidence="1">Multi-pass membrane protein</topology>
    </subcellularLocation>
</comment>
<protein>
    <submittedName>
        <fullName evidence="8">ABC transporter transmembrane domain-containing protein</fullName>
    </submittedName>
</protein>
<feature type="transmembrane region" description="Helical" evidence="5">
    <location>
        <begin position="129"/>
        <end position="148"/>
    </location>
</feature>
<dbReference type="Gene3D" id="3.40.50.300">
    <property type="entry name" value="P-loop containing nucleotide triphosphate hydrolases"/>
    <property type="match status" value="1"/>
</dbReference>
<comment type="caution">
    <text evidence="8">The sequence shown here is derived from an EMBL/GenBank/DDBJ whole genome shotgun (WGS) entry which is preliminary data.</text>
</comment>
<evidence type="ECO:0000256" key="2">
    <source>
        <dbReference type="ARBA" id="ARBA00022692"/>
    </source>
</evidence>
<dbReference type="Proteomes" id="UP001596302">
    <property type="component" value="Unassembled WGS sequence"/>
</dbReference>
<dbReference type="SUPFAM" id="SSF52540">
    <property type="entry name" value="P-loop containing nucleoside triphosphate hydrolases"/>
    <property type="match status" value="1"/>
</dbReference>
<feature type="transmembrane region" description="Helical" evidence="5">
    <location>
        <begin position="53"/>
        <end position="76"/>
    </location>
</feature>
<evidence type="ECO:0000256" key="5">
    <source>
        <dbReference type="SAM" id="Phobius"/>
    </source>
</evidence>
<dbReference type="SUPFAM" id="SSF90123">
    <property type="entry name" value="ABC transporter transmembrane region"/>
    <property type="match status" value="1"/>
</dbReference>
<feature type="transmembrane region" description="Helical" evidence="5">
    <location>
        <begin position="154"/>
        <end position="176"/>
    </location>
</feature>
<dbReference type="Gene3D" id="1.20.1560.10">
    <property type="entry name" value="ABC transporter type 1, transmembrane domain"/>
    <property type="match status" value="1"/>
</dbReference>
<dbReference type="InterPro" id="IPR036640">
    <property type="entry name" value="ABC1_TM_sf"/>
</dbReference>
<dbReference type="InterPro" id="IPR003439">
    <property type="entry name" value="ABC_transporter-like_ATP-bd"/>
</dbReference>
<feature type="domain" description="ABC transmembrane type-1" evidence="7">
    <location>
        <begin position="17"/>
        <end position="297"/>
    </location>
</feature>
<dbReference type="PROSITE" id="PS50929">
    <property type="entry name" value="ABC_TM1F"/>
    <property type="match status" value="1"/>
</dbReference>
<dbReference type="InterPro" id="IPR017871">
    <property type="entry name" value="ABC_transporter-like_CS"/>
</dbReference>
<proteinExistence type="predicted"/>
<dbReference type="PANTHER" id="PTHR43394">
    <property type="entry name" value="ATP-DEPENDENT PERMEASE MDL1, MITOCHONDRIAL"/>
    <property type="match status" value="1"/>
</dbReference>
<dbReference type="PROSITE" id="PS00211">
    <property type="entry name" value="ABC_TRANSPORTER_1"/>
    <property type="match status" value="1"/>
</dbReference>
<evidence type="ECO:0000256" key="1">
    <source>
        <dbReference type="ARBA" id="ARBA00004651"/>
    </source>
</evidence>
<dbReference type="Pfam" id="PF00005">
    <property type="entry name" value="ABC_tran"/>
    <property type="match status" value="1"/>
</dbReference>
<dbReference type="InterPro" id="IPR011527">
    <property type="entry name" value="ABC1_TM_dom"/>
</dbReference>
<dbReference type="InterPro" id="IPR027417">
    <property type="entry name" value="P-loop_NTPase"/>
</dbReference>
<dbReference type="EMBL" id="JBHSQW010000035">
    <property type="protein sequence ID" value="MFC5996151.1"/>
    <property type="molecule type" value="Genomic_DNA"/>
</dbReference>
<keyword evidence="9" id="KW-1185">Reference proteome</keyword>
<feature type="domain" description="ABC transporter" evidence="6">
    <location>
        <begin position="309"/>
        <end position="527"/>
    </location>
</feature>
<reference evidence="9" key="1">
    <citation type="journal article" date="2019" name="Int. J. Syst. Evol. Microbiol.">
        <title>The Global Catalogue of Microorganisms (GCM) 10K type strain sequencing project: providing services to taxonomists for standard genome sequencing and annotation.</title>
        <authorList>
            <consortium name="The Broad Institute Genomics Platform"/>
            <consortium name="The Broad Institute Genome Sequencing Center for Infectious Disease"/>
            <person name="Wu L."/>
            <person name="Ma J."/>
        </authorList>
    </citation>
    <scope>NUCLEOTIDE SEQUENCE [LARGE SCALE GENOMIC DNA]</scope>
    <source>
        <strain evidence="9">CCM 8391</strain>
    </source>
</reference>
<dbReference type="PANTHER" id="PTHR43394:SF1">
    <property type="entry name" value="ATP-BINDING CASSETTE SUB-FAMILY B MEMBER 10, MITOCHONDRIAL"/>
    <property type="match status" value="1"/>
</dbReference>
<evidence type="ECO:0000259" key="7">
    <source>
        <dbReference type="PROSITE" id="PS50929"/>
    </source>
</evidence>
<organism evidence="8 9">
    <name type="scientific">Pseudonocardia hispaniensis</name>
    <dbReference type="NCBI Taxonomy" id="904933"/>
    <lineage>
        <taxon>Bacteria</taxon>
        <taxon>Bacillati</taxon>
        <taxon>Actinomycetota</taxon>
        <taxon>Actinomycetes</taxon>
        <taxon>Pseudonocardiales</taxon>
        <taxon>Pseudonocardiaceae</taxon>
        <taxon>Pseudonocardia</taxon>
    </lineage>
</organism>
<evidence type="ECO:0000313" key="8">
    <source>
        <dbReference type="EMBL" id="MFC5996151.1"/>
    </source>
</evidence>
<sequence length="528" mass="54921">MRFLFAVLAVRPWLATGAALLGALWLVPGALLPLAVGQAVDVGVAGADTEALLAWIGLIVALGLAQAGLAAGLMFAAHGMWIHGAATTHRTVAAHVARLGAALSAQAGTGEVMAISSSDEDHIGYAFEVLGRLFGSMIAFLVVGIALLRMSPLLAAVALIGVPAAALGMGPLIGLLQRRMQAQRAGLAEVNALAADIVSGLRILRGIGGERQFLRRFQSVSQRVRRRGVAVARSESWVAGAEVLLPGLITVLIAWLGARLAVAGTITVGELVAFYGAAAFLVLPVATVTEATGSLASALVAAKKVCAILRLRPLLADPADPVALPDGPLELHDTTTGVTAVAGKLTVVEPGPQAPELAARLARFADPEPGQQVLLSGIAADRVALAALRRRVVSVHSQDLWFSGVLREQLRPDHETGVDVAAAMWAADVADIVAGLPNGLDEPIGERGREVSGGQRQRLILARALALDADVLLLDQPTSAVDAHTEARIAHRVARLRRGRTTVVFSESPLWAQVADEVIRLSEVSSCR</sequence>
<dbReference type="RefSeq" id="WP_379586647.1">
    <property type="nucleotide sequence ID" value="NZ_JBHSQW010000035.1"/>
</dbReference>
<evidence type="ECO:0000256" key="4">
    <source>
        <dbReference type="ARBA" id="ARBA00023136"/>
    </source>
</evidence>
<keyword evidence="3 5" id="KW-1133">Transmembrane helix</keyword>
<feature type="transmembrane region" description="Helical" evidence="5">
    <location>
        <begin position="272"/>
        <end position="302"/>
    </location>
</feature>
<keyword evidence="2 5" id="KW-0812">Transmembrane</keyword>
<dbReference type="InterPro" id="IPR039421">
    <property type="entry name" value="Type_1_exporter"/>
</dbReference>
<name>A0ABW1J5U1_9PSEU</name>
<gene>
    <name evidence="8" type="ORF">ACFQE5_18260</name>
</gene>
<evidence type="ECO:0000256" key="3">
    <source>
        <dbReference type="ARBA" id="ARBA00022989"/>
    </source>
</evidence>
<evidence type="ECO:0000313" key="9">
    <source>
        <dbReference type="Proteomes" id="UP001596302"/>
    </source>
</evidence>
<evidence type="ECO:0000259" key="6">
    <source>
        <dbReference type="PROSITE" id="PS50893"/>
    </source>
</evidence>